<evidence type="ECO:0000313" key="2">
    <source>
        <dbReference type="EMBL" id="MBD1362201.1"/>
    </source>
</evidence>
<organism evidence="2 3">
    <name type="scientific">Mucilaginibacter pankratovii</name>
    <dbReference type="NCBI Taxonomy" id="2772110"/>
    <lineage>
        <taxon>Bacteria</taxon>
        <taxon>Pseudomonadati</taxon>
        <taxon>Bacteroidota</taxon>
        <taxon>Sphingobacteriia</taxon>
        <taxon>Sphingobacteriales</taxon>
        <taxon>Sphingobacteriaceae</taxon>
        <taxon>Mucilaginibacter</taxon>
    </lineage>
</organism>
<feature type="domain" description="Endonuclease GajA/Old nuclease/RecF-like AAA" evidence="1">
    <location>
        <begin position="5"/>
        <end position="49"/>
    </location>
</feature>
<dbReference type="RefSeq" id="WP_191186894.1">
    <property type="nucleotide sequence ID" value="NZ_JACWMY010000001.1"/>
</dbReference>
<dbReference type="InterPro" id="IPR041685">
    <property type="entry name" value="AAA_GajA/Old/RecF-like"/>
</dbReference>
<dbReference type="Pfam" id="PF13175">
    <property type="entry name" value="AAA_15"/>
    <property type="match status" value="1"/>
</dbReference>
<sequence length="328" mass="37536">MSIPLRNIHITNFKSLKDCKIKACKRINLFIGKPNVGKSNILEALSIFSLPFLAESKIRSIKNLVRAQSEPELFYKGNFAETAHIVADGCHAKLHYHRVLGLSVLLDMPGVSQNYLIDEHLNLRTIKKENGKSFIRKYSFSNNVDFKRGHARYLIPPYGPNLLTVIEQDEALLSEISSWFEEYGLSLVFDKASQTLKILQSEKGKNEIFLVPYNSIADTLQRMIFFKTAIASNTNSVLLFEEPEAHSFPPFISKITQEMIFKTDNQYFIATHSPFLLNDFLENARGELAVYMVDYAKHETKVKLLTDDQLHQIYQNGVDLFTNSESYI</sequence>
<dbReference type="Proteomes" id="UP000606600">
    <property type="component" value="Unassembled WGS sequence"/>
</dbReference>
<dbReference type="SUPFAM" id="SSF52540">
    <property type="entry name" value="P-loop containing nucleoside triphosphate hydrolases"/>
    <property type="match status" value="1"/>
</dbReference>
<evidence type="ECO:0000259" key="1">
    <source>
        <dbReference type="Pfam" id="PF13175"/>
    </source>
</evidence>
<gene>
    <name evidence="2" type="ORF">IDJ77_00135</name>
</gene>
<dbReference type="Gene3D" id="3.40.50.300">
    <property type="entry name" value="P-loop containing nucleotide triphosphate hydrolases"/>
    <property type="match status" value="1"/>
</dbReference>
<comment type="caution">
    <text evidence="2">The sequence shown here is derived from an EMBL/GenBank/DDBJ whole genome shotgun (WGS) entry which is preliminary data.</text>
</comment>
<protein>
    <submittedName>
        <fullName evidence="2">AAA family ATPase</fullName>
    </submittedName>
</protein>
<dbReference type="EMBL" id="JACWMY010000001">
    <property type="protein sequence ID" value="MBD1362201.1"/>
    <property type="molecule type" value="Genomic_DNA"/>
</dbReference>
<dbReference type="InterPro" id="IPR051396">
    <property type="entry name" value="Bact_Antivir_Def_Nuclease"/>
</dbReference>
<accession>A0ABR7WIN7</accession>
<evidence type="ECO:0000313" key="3">
    <source>
        <dbReference type="Proteomes" id="UP000606600"/>
    </source>
</evidence>
<name>A0ABR7WIN7_9SPHI</name>
<dbReference type="InterPro" id="IPR027417">
    <property type="entry name" value="P-loop_NTPase"/>
</dbReference>
<keyword evidence="3" id="KW-1185">Reference proteome</keyword>
<proteinExistence type="predicted"/>
<dbReference type="PANTHER" id="PTHR43581">
    <property type="entry name" value="ATP/GTP PHOSPHATASE"/>
    <property type="match status" value="1"/>
</dbReference>
<reference evidence="2 3" key="1">
    <citation type="submission" date="2020-09" db="EMBL/GenBank/DDBJ databases">
        <title>Novel species of Mucilaginibacter isolated from a glacier on the Tibetan Plateau.</title>
        <authorList>
            <person name="Liu Q."/>
            <person name="Xin Y.-H."/>
        </authorList>
    </citation>
    <scope>NUCLEOTIDE SEQUENCE [LARGE SCALE GENOMIC DNA]</scope>
    <source>
        <strain evidence="2 3">ZT4R22</strain>
    </source>
</reference>
<dbReference type="PANTHER" id="PTHR43581:SF4">
    <property type="entry name" value="ATP_GTP PHOSPHATASE"/>
    <property type="match status" value="1"/>
</dbReference>